<gene>
    <name evidence="3" type="ORF">FHW23_000017</name>
</gene>
<dbReference type="Pfam" id="PF01636">
    <property type="entry name" value="APH"/>
    <property type="match status" value="1"/>
</dbReference>
<dbReference type="SUPFAM" id="SSF56112">
    <property type="entry name" value="Protein kinase-like (PK-like)"/>
    <property type="match status" value="1"/>
</dbReference>
<organism evidence="3 4">
    <name type="scientific">Curtobacterium pusillum</name>
    <dbReference type="NCBI Taxonomy" id="69373"/>
    <lineage>
        <taxon>Bacteria</taxon>
        <taxon>Bacillati</taxon>
        <taxon>Actinomycetota</taxon>
        <taxon>Actinomycetes</taxon>
        <taxon>Micrococcales</taxon>
        <taxon>Microbacteriaceae</taxon>
        <taxon>Curtobacterium</taxon>
    </lineage>
</organism>
<feature type="domain" description="Aminoglycoside phosphotransferase" evidence="2">
    <location>
        <begin position="137"/>
        <end position="365"/>
    </location>
</feature>
<feature type="compositionally biased region" description="Basic and acidic residues" evidence="1">
    <location>
        <begin position="36"/>
        <end position="46"/>
    </location>
</feature>
<dbReference type="Proteomes" id="UP000590225">
    <property type="component" value="Unassembled WGS sequence"/>
</dbReference>
<dbReference type="InterPro" id="IPR002575">
    <property type="entry name" value="Aminoglycoside_PTrfase"/>
</dbReference>
<feature type="region of interest" description="Disordered" evidence="1">
    <location>
        <begin position="1"/>
        <end position="46"/>
    </location>
</feature>
<accession>A0AAW3T296</accession>
<comment type="caution">
    <text evidence="3">The sequence shown here is derived from an EMBL/GenBank/DDBJ whole genome shotgun (WGS) entry which is preliminary data.</text>
</comment>
<dbReference type="EMBL" id="JACGXP010000001">
    <property type="protein sequence ID" value="MBA8988785.1"/>
    <property type="molecule type" value="Genomic_DNA"/>
</dbReference>
<evidence type="ECO:0000313" key="3">
    <source>
        <dbReference type="EMBL" id="MBA8988785.1"/>
    </source>
</evidence>
<evidence type="ECO:0000259" key="2">
    <source>
        <dbReference type="Pfam" id="PF01636"/>
    </source>
</evidence>
<dbReference type="AlphaFoldDB" id="A0AAW3T296"/>
<dbReference type="InterPro" id="IPR011009">
    <property type="entry name" value="Kinase-like_dom_sf"/>
</dbReference>
<protein>
    <submittedName>
        <fullName evidence="3">Trehalose synthase</fullName>
    </submittedName>
</protein>
<dbReference type="Gene3D" id="3.90.1200.10">
    <property type="match status" value="1"/>
</dbReference>
<sequence>MSDAAPDQAPGEPIDRTGRTGRTDATTDPTDATTEPTDRTHAPDDRTLADWIAHQRWYTAKGTNPRLRTLAETDGTRLVLDDAPTGPVLYQAPVTHDGTGTLRDATTDPDWIRDLAARIDADDESLRPIGTVTASRVLSGEQSNTSVICDTEDGEQVIVKVFRVLHHGDNPDVTTQLALSAAGSSRVPRVYGALRSTWPDTGRPEGIATGHLAFAQEFLPGLEDAWRVALRDARQGTSFATEADRLGAALAEVHRTLATALPTEPADEERRTTAIAAMHRRLAAAAREAPAVAAHVDAVRGVYARAEQAVWPDLQRIHGDLHLGQVLAAPEPRGWVFLDFEGEPLRPLAERSLPDVTLRDVAGMLRSFDYVAGALAQDADPVDAGEWAHAARSAFLDGYQRGTGADLRAHRELLDAFELDKAVYEVVYETRNRPDWVGIPLAAVTRLVARSAA</sequence>
<feature type="compositionally biased region" description="Low complexity" evidence="1">
    <location>
        <begin position="23"/>
        <end position="35"/>
    </location>
</feature>
<evidence type="ECO:0000313" key="4">
    <source>
        <dbReference type="Proteomes" id="UP000590225"/>
    </source>
</evidence>
<name>A0AAW3T296_9MICO</name>
<evidence type="ECO:0000256" key="1">
    <source>
        <dbReference type="SAM" id="MobiDB-lite"/>
    </source>
</evidence>
<feature type="compositionally biased region" description="Basic and acidic residues" evidence="1">
    <location>
        <begin position="13"/>
        <end position="22"/>
    </location>
</feature>
<reference evidence="3 4" key="1">
    <citation type="submission" date="2020-07" db="EMBL/GenBank/DDBJ databases">
        <title>Above-ground endophytic microbial communities from plants in different locations in the United States.</title>
        <authorList>
            <person name="Frank C."/>
        </authorList>
    </citation>
    <scope>NUCLEOTIDE SEQUENCE [LARGE SCALE GENOMIC DNA]</scope>
    <source>
        <strain evidence="3 4">WPL5_2</strain>
    </source>
</reference>
<proteinExistence type="predicted"/>
<dbReference type="RefSeq" id="WP_220479267.1">
    <property type="nucleotide sequence ID" value="NZ_JACGXP010000001.1"/>
</dbReference>